<proteinExistence type="predicted"/>
<protein>
    <submittedName>
        <fullName evidence="1">DUF488 domain-containing protein</fullName>
    </submittedName>
</protein>
<evidence type="ECO:0000313" key="2">
    <source>
        <dbReference type="Proteomes" id="UP001595816"/>
    </source>
</evidence>
<dbReference type="InterPro" id="IPR052552">
    <property type="entry name" value="YeaO-like"/>
</dbReference>
<dbReference type="RefSeq" id="WP_253762797.1">
    <property type="nucleotide sequence ID" value="NZ_JAMZDZ010000001.1"/>
</dbReference>
<accession>A0ABV8LYK0</accession>
<gene>
    <name evidence="1" type="ORF">ACFOZ4_36350</name>
</gene>
<dbReference type="PANTHER" id="PTHR36849:SF1">
    <property type="entry name" value="CYTOPLASMIC PROTEIN"/>
    <property type="match status" value="1"/>
</dbReference>
<dbReference type="Pfam" id="PF22752">
    <property type="entry name" value="DUF488-N3i"/>
    <property type="match status" value="1"/>
</dbReference>
<dbReference type="EMBL" id="JBHSAY010000028">
    <property type="protein sequence ID" value="MFC4136110.1"/>
    <property type="molecule type" value="Genomic_DNA"/>
</dbReference>
<organism evidence="1 2">
    <name type="scientific">Hamadaea flava</name>
    <dbReference type="NCBI Taxonomy" id="1742688"/>
    <lineage>
        <taxon>Bacteria</taxon>
        <taxon>Bacillati</taxon>
        <taxon>Actinomycetota</taxon>
        <taxon>Actinomycetes</taxon>
        <taxon>Micromonosporales</taxon>
        <taxon>Micromonosporaceae</taxon>
        <taxon>Hamadaea</taxon>
    </lineage>
</organism>
<dbReference type="Proteomes" id="UP001595816">
    <property type="component" value="Unassembled WGS sequence"/>
</dbReference>
<sequence length="116" mass="13305">MVQIKRIYDPPADDDGRRVLADRLWPRGISKDEADVDEWVKDVTPSTELRKWYHEDPQTRHAEFVRRYERELAGPEQQAGLTQLRDLAAHGTVTLLTSSKDLPHSHLAVLADVLSH</sequence>
<comment type="caution">
    <text evidence="1">The sequence shown here is derived from an EMBL/GenBank/DDBJ whole genome shotgun (WGS) entry which is preliminary data.</text>
</comment>
<dbReference type="PANTHER" id="PTHR36849">
    <property type="entry name" value="CYTOPLASMIC PROTEIN-RELATED"/>
    <property type="match status" value="1"/>
</dbReference>
<reference evidence="2" key="1">
    <citation type="journal article" date="2019" name="Int. J. Syst. Evol. Microbiol.">
        <title>The Global Catalogue of Microorganisms (GCM) 10K type strain sequencing project: providing services to taxonomists for standard genome sequencing and annotation.</title>
        <authorList>
            <consortium name="The Broad Institute Genomics Platform"/>
            <consortium name="The Broad Institute Genome Sequencing Center for Infectious Disease"/>
            <person name="Wu L."/>
            <person name="Ma J."/>
        </authorList>
    </citation>
    <scope>NUCLEOTIDE SEQUENCE [LARGE SCALE GENOMIC DNA]</scope>
    <source>
        <strain evidence="2">CGMCC 4.7289</strain>
    </source>
</reference>
<keyword evidence="2" id="KW-1185">Reference proteome</keyword>
<name>A0ABV8LYK0_9ACTN</name>
<evidence type="ECO:0000313" key="1">
    <source>
        <dbReference type="EMBL" id="MFC4136110.1"/>
    </source>
</evidence>